<evidence type="ECO:0000313" key="3">
    <source>
        <dbReference type="Proteomes" id="UP000176997"/>
    </source>
</evidence>
<evidence type="ECO:0000256" key="1">
    <source>
        <dbReference type="SAM" id="SignalP"/>
    </source>
</evidence>
<dbReference type="STRING" id="1802723.A2675_01840"/>
<proteinExistence type="predicted"/>
<name>A0A1G2SA03_9BACT</name>
<feature type="signal peptide" evidence="1">
    <location>
        <begin position="1"/>
        <end position="24"/>
    </location>
</feature>
<evidence type="ECO:0008006" key="4">
    <source>
        <dbReference type="Google" id="ProtNLM"/>
    </source>
</evidence>
<dbReference type="Proteomes" id="UP000176997">
    <property type="component" value="Unassembled WGS sequence"/>
</dbReference>
<gene>
    <name evidence="2" type="ORF">A2675_01840</name>
</gene>
<dbReference type="EMBL" id="MHUS01000007">
    <property type="protein sequence ID" value="OHA81867.1"/>
    <property type="molecule type" value="Genomic_DNA"/>
</dbReference>
<evidence type="ECO:0000313" key="2">
    <source>
        <dbReference type="EMBL" id="OHA81867.1"/>
    </source>
</evidence>
<reference evidence="2 3" key="1">
    <citation type="journal article" date="2016" name="Nat. Commun.">
        <title>Thousands of microbial genomes shed light on interconnected biogeochemical processes in an aquifer system.</title>
        <authorList>
            <person name="Anantharaman K."/>
            <person name="Brown C.T."/>
            <person name="Hug L.A."/>
            <person name="Sharon I."/>
            <person name="Castelle C.J."/>
            <person name="Probst A.J."/>
            <person name="Thomas B.C."/>
            <person name="Singh A."/>
            <person name="Wilkins M.J."/>
            <person name="Karaoz U."/>
            <person name="Brodie E.L."/>
            <person name="Williams K.H."/>
            <person name="Hubbard S.S."/>
            <person name="Banfield J.F."/>
        </authorList>
    </citation>
    <scope>NUCLEOTIDE SEQUENCE [LARGE SCALE GENOMIC DNA]</scope>
</reference>
<sequence length="260" mass="27721">MKSKQKGFAVLVLALIFMAATAVAGGVYWWQKSIISDEEQTAQTVSGAQEEQHPVIPVTSPTVALQVNTASPLPGTSVVFTSDIKGKDIEAHLIEFIGGSQFGNFVPKDDAVPYAWTINLSKTASGQRTYKVVAIVDGQPVESNSITVTVKPDLSTLRQLTFEPGEQKVLFPGSSEQLRLMGLFDDGLKRDLTQAAMGTVYSEGIVFDGVKTTPGDSPVISVSADGKVTAQQPGTADVIATNNGMTTVRRFNVVSLDELE</sequence>
<accession>A0A1G2SA03</accession>
<dbReference type="AlphaFoldDB" id="A0A1G2SA03"/>
<protein>
    <recommendedName>
        <fullName evidence="4">BIG2 domain-containing protein</fullName>
    </recommendedName>
</protein>
<keyword evidence="1" id="KW-0732">Signal</keyword>
<organism evidence="2 3">
    <name type="scientific">Candidatus Yonathbacteria bacterium RIFCSPHIGHO2_01_FULL_51_10</name>
    <dbReference type="NCBI Taxonomy" id="1802723"/>
    <lineage>
        <taxon>Bacteria</taxon>
        <taxon>Candidatus Yonathiibacteriota</taxon>
    </lineage>
</organism>
<feature type="chain" id="PRO_5009584365" description="BIG2 domain-containing protein" evidence="1">
    <location>
        <begin position="25"/>
        <end position="260"/>
    </location>
</feature>
<comment type="caution">
    <text evidence="2">The sequence shown here is derived from an EMBL/GenBank/DDBJ whole genome shotgun (WGS) entry which is preliminary data.</text>
</comment>
<dbReference type="Gene3D" id="2.60.40.1080">
    <property type="match status" value="1"/>
</dbReference>